<dbReference type="GO" id="GO:0009252">
    <property type="term" value="P:peptidoglycan biosynthetic process"/>
    <property type="evidence" value="ECO:0007669"/>
    <property type="project" value="UniProtKB-KW"/>
</dbReference>
<organism evidence="12 13">
    <name type="scientific">Candidatus Spechtbacteria bacterium SB0662_bin_43</name>
    <dbReference type="NCBI Taxonomy" id="2604897"/>
    <lineage>
        <taxon>Bacteria</taxon>
        <taxon>Candidatus Spechtiibacteriota</taxon>
    </lineage>
</organism>
<dbReference type="EMBL" id="VXOY01000024">
    <property type="protein sequence ID" value="MYE38431.1"/>
    <property type="molecule type" value="Genomic_DNA"/>
</dbReference>
<sequence>MRKKDKQDIFWFSLCSIAVPLAGFAGLLYVAYPLVGADTENTHYDFSSPEEHSSLFLPHTGVSLVERDWSVATHDFAATAIIATHSTTGQVLYSKNPDSVRSIASLTKLMVAIVVRENLHLYDSFEVSGAVLSAEGKKIGLQPETNITVRDALYALLLESGNDAAIALEEHYNERFPGFDTSSLVYDMNQRARSFGLRTTHFVDATGISPDNISTVYEITKLLKYASEDPILHRIMGTAEYRYLDSEWETTNALLHNEPGIIGGKTGYTEAAGQSISLHGTVNNNEVLMVILDARTDRILEGARLWQWIQQAYKW</sequence>
<keyword evidence="3" id="KW-0378">Hydrolase</keyword>
<dbReference type="PANTHER" id="PTHR21581:SF26">
    <property type="entry name" value="D-ALANYL-D-ALANINE ENDOPEPTIDASE"/>
    <property type="match status" value="1"/>
</dbReference>
<comment type="caution">
    <text evidence="12">The sequence shown here is derived from an EMBL/GenBank/DDBJ whole genome shotgun (WGS) entry which is preliminary data.</text>
</comment>
<feature type="transmembrane region" description="Helical" evidence="10">
    <location>
        <begin position="9"/>
        <end position="32"/>
    </location>
</feature>
<dbReference type="InterPro" id="IPR018044">
    <property type="entry name" value="Peptidase_S11"/>
</dbReference>
<accession>A0A845DEJ9</accession>
<dbReference type="PANTHER" id="PTHR21581">
    <property type="entry name" value="D-ALANYL-D-ALANINE CARBOXYPEPTIDASE"/>
    <property type="match status" value="1"/>
</dbReference>
<feature type="active site" description="Proton acceptor" evidence="7">
    <location>
        <position position="108"/>
    </location>
</feature>
<dbReference type="GO" id="GO:0009002">
    <property type="term" value="F:serine-type D-Ala-D-Ala carboxypeptidase activity"/>
    <property type="evidence" value="ECO:0007669"/>
    <property type="project" value="InterPro"/>
</dbReference>
<dbReference type="Gene3D" id="3.40.710.10">
    <property type="entry name" value="DD-peptidase/beta-lactamase superfamily"/>
    <property type="match status" value="1"/>
</dbReference>
<dbReference type="GO" id="GO:0071555">
    <property type="term" value="P:cell wall organization"/>
    <property type="evidence" value="ECO:0007669"/>
    <property type="project" value="UniProtKB-KW"/>
</dbReference>
<feature type="binding site" evidence="8">
    <location>
        <position position="265"/>
    </location>
    <ligand>
        <name>substrate</name>
    </ligand>
</feature>
<comment type="similarity">
    <text evidence="1 9">Belongs to the peptidase S11 family.</text>
</comment>
<keyword evidence="12" id="KW-0121">Carboxypeptidase</keyword>
<dbReference type="Proteomes" id="UP000449092">
    <property type="component" value="Unassembled WGS sequence"/>
</dbReference>
<proteinExistence type="inferred from homology"/>
<keyword evidence="6" id="KW-0961">Cell wall biogenesis/degradation</keyword>
<evidence type="ECO:0000256" key="9">
    <source>
        <dbReference type="RuleBase" id="RU004016"/>
    </source>
</evidence>
<dbReference type="AlphaFoldDB" id="A0A845DEJ9"/>
<protein>
    <submittedName>
        <fullName evidence="12">D-alanyl-D-alanine carboxypeptidase</fullName>
    </submittedName>
</protein>
<keyword evidence="10" id="KW-1133">Transmembrane helix</keyword>
<reference evidence="12 13" key="1">
    <citation type="submission" date="2019-09" db="EMBL/GenBank/DDBJ databases">
        <title>Characterisation of the sponge microbiome using genome-centric metagenomics.</title>
        <authorList>
            <person name="Engelberts J.P."/>
            <person name="Robbins S.J."/>
            <person name="De Goeij J.M."/>
            <person name="Aranda M."/>
            <person name="Bell S.C."/>
            <person name="Webster N.S."/>
        </authorList>
    </citation>
    <scope>NUCLEOTIDE SEQUENCE [LARGE SCALE GENOMIC DNA]</scope>
    <source>
        <strain evidence="12">SB0662_bin_43</strain>
    </source>
</reference>
<evidence type="ECO:0000256" key="5">
    <source>
        <dbReference type="ARBA" id="ARBA00022984"/>
    </source>
</evidence>
<dbReference type="InterPro" id="IPR001967">
    <property type="entry name" value="Peptidase_S11_N"/>
</dbReference>
<dbReference type="InterPro" id="IPR012338">
    <property type="entry name" value="Beta-lactam/transpept-like"/>
</dbReference>
<feature type="active site" description="Acyl-ester intermediate" evidence="7">
    <location>
        <position position="105"/>
    </location>
</feature>
<evidence type="ECO:0000256" key="7">
    <source>
        <dbReference type="PIRSR" id="PIRSR618044-1"/>
    </source>
</evidence>
<keyword evidence="5" id="KW-0573">Peptidoglycan synthesis</keyword>
<evidence type="ECO:0000313" key="12">
    <source>
        <dbReference type="EMBL" id="MYE38431.1"/>
    </source>
</evidence>
<keyword evidence="2" id="KW-0732">Signal</keyword>
<evidence type="ECO:0000256" key="8">
    <source>
        <dbReference type="PIRSR" id="PIRSR618044-2"/>
    </source>
</evidence>
<evidence type="ECO:0000256" key="10">
    <source>
        <dbReference type="SAM" id="Phobius"/>
    </source>
</evidence>
<dbReference type="GO" id="GO:0006508">
    <property type="term" value="P:proteolysis"/>
    <property type="evidence" value="ECO:0007669"/>
    <property type="project" value="InterPro"/>
</dbReference>
<dbReference type="SUPFAM" id="SSF56601">
    <property type="entry name" value="beta-lactamase/transpeptidase-like"/>
    <property type="match status" value="1"/>
</dbReference>
<name>A0A845DEJ9_9BACT</name>
<feature type="domain" description="Peptidase S11 D-alanyl-D-alanine carboxypeptidase A N-terminal" evidence="11">
    <location>
        <begin position="71"/>
        <end position="296"/>
    </location>
</feature>
<evidence type="ECO:0000256" key="6">
    <source>
        <dbReference type="ARBA" id="ARBA00023316"/>
    </source>
</evidence>
<evidence type="ECO:0000259" key="11">
    <source>
        <dbReference type="Pfam" id="PF00768"/>
    </source>
</evidence>
<evidence type="ECO:0000256" key="2">
    <source>
        <dbReference type="ARBA" id="ARBA00022729"/>
    </source>
</evidence>
<keyword evidence="10" id="KW-0812">Transmembrane</keyword>
<keyword evidence="10" id="KW-0472">Membrane</keyword>
<dbReference type="Pfam" id="PF00768">
    <property type="entry name" value="Peptidase_S11"/>
    <property type="match status" value="1"/>
</dbReference>
<dbReference type="GO" id="GO:0008360">
    <property type="term" value="P:regulation of cell shape"/>
    <property type="evidence" value="ECO:0007669"/>
    <property type="project" value="UniProtKB-KW"/>
</dbReference>
<gene>
    <name evidence="12" type="ORF">F4X82_02860</name>
</gene>
<feature type="active site" evidence="7">
    <location>
        <position position="160"/>
    </location>
</feature>
<evidence type="ECO:0000256" key="3">
    <source>
        <dbReference type="ARBA" id="ARBA00022801"/>
    </source>
</evidence>
<keyword evidence="4" id="KW-0133">Cell shape</keyword>
<evidence type="ECO:0000256" key="4">
    <source>
        <dbReference type="ARBA" id="ARBA00022960"/>
    </source>
</evidence>
<dbReference type="PRINTS" id="PR00725">
    <property type="entry name" value="DADACBPTASE1"/>
</dbReference>
<evidence type="ECO:0000256" key="1">
    <source>
        <dbReference type="ARBA" id="ARBA00007164"/>
    </source>
</evidence>
<evidence type="ECO:0000313" key="13">
    <source>
        <dbReference type="Proteomes" id="UP000449092"/>
    </source>
</evidence>
<keyword evidence="12" id="KW-0645">Protease</keyword>